<dbReference type="InterPro" id="IPR003347">
    <property type="entry name" value="JmjC_dom"/>
</dbReference>
<dbReference type="Pfam" id="PF08007">
    <property type="entry name" value="JmjC_2"/>
    <property type="match status" value="1"/>
</dbReference>
<dbReference type="Gene3D" id="2.60.120.650">
    <property type="entry name" value="Cupin"/>
    <property type="match status" value="1"/>
</dbReference>
<reference evidence="7" key="1">
    <citation type="submission" date="2018-06" db="EMBL/GenBank/DDBJ databases">
        <authorList>
            <person name="Zhirakovskaya E."/>
        </authorList>
    </citation>
    <scope>NUCLEOTIDE SEQUENCE</scope>
</reference>
<dbReference type="InterPro" id="IPR046799">
    <property type="entry name" value="ROXA-like_wH"/>
</dbReference>
<organism evidence="7">
    <name type="scientific">hydrothermal vent metagenome</name>
    <dbReference type="NCBI Taxonomy" id="652676"/>
    <lineage>
        <taxon>unclassified sequences</taxon>
        <taxon>metagenomes</taxon>
        <taxon>ecological metagenomes</taxon>
    </lineage>
</organism>
<dbReference type="PANTHER" id="PTHR13096">
    <property type="entry name" value="MINA53 MYC INDUCED NUCLEAR ANTIGEN"/>
    <property type="match status" value="1"/>
</dbReference>
<sequence>MVTIEHLLGDISLPTFLKEYWQKKPLLIRNAIPDYSCPITANDMAGLACEEGVESRIILGKNNDHWECRYGPFDDAEFSQLPDTCWTLLLQSCNLYVAEFAQLLERFRFIPSWRVDDIMLSYAAPGGSVGPHTDQYDVFLLQAEGQRHWSISTQAVSSNDFINDLEVKILKKFVAEQSWVLEPGDMLYLPPGVAHHGVAVASDNVSDSSELRSEVDSLEKSKDCITISIGFRAPDTLALSTALLDEILEQDTEAMVGTSLNSVFYNDSGLPLQKHSGEINAWALQRITSLMQKELTKQITNSVWFGKYITRTDDVVEVPTLDLSSAAVEKLIMEGQQLLRSEYSKFAFIVSELKDDNSKQAIQFFCNGEVSYYPLSAFDLISLLCDTRYPSAHLLVNIVKDDDALTLLCELVNQGHFTVEL</sequence>
<proteinExistence type="predicted"/>
<evidence type="ECO:0000256" key="4">
    <source>
        <dbReference type="ARBA" id="ARBA00023002"/>
    </source>
</evidence>
<feature type="domain" description="JmjC" evidence="6">
    <location>
        <begin position="99"/>
        <end position="248"/>
    </location>
</feature>
<keyword evidence="2" id="KW-0479">Metal-binding</keyword>
<dbReference type="AlphaFoldDB" id="A0A3B0Z3S5"/>
<gene>
    <name evidence="7" type="ORF">MNBD_GAMMA12-638</name>
</gene>
<protein>
    <recommendedName>
        <fullName evidence="6">JmjC domain-containing protein</fullName>
    </recommendedName>
</protein>
<evidence type="ECO:0000313" key="7">
    <source>
        <dbReference type="EMBL" id="VAW75864.1"/>
    </source>
</evidence>
<evidence type="ECO:0000256" key="1">
    <source>
        <dbReference type="ARBA" id="ARBA00001954"/>
    </source>
</evidence>
<dbReference type="SMART" id="SM00558">
    <property type="entry name" value="JmjC"/>
    <property type="match status" value="1"/>
</dbReference>
<dbReference type="PROSITE" id="PS51184">
    <property type="entry name" value="JMJC"/>
    <property type="match status" value="1"/>
</dbReference>
<keyword evidence="5" id="KW-0408">Iron</keyword>
<accession>A0A3B0Z3S5</accession>
<dbReference type="Pfam" id="PF20514">
    <property type="entry name" value="WHD_ROXA"/>
    <property type="match status" value="1"/>
</dbReference>
<dbReference type="InterPro" id="IPR039994">
    <property type="entry name" value="NO66-like"/>
</dbReference>
<dbReference type="EMBL" id="UOFL01000094">
    <property type="protein sequence ID" value="VAW75864.1"/>
    <property type="molecule type" value="Genomic_DNA"/>
</dbReference>
<comment type="cofactor">
    <cofactor evidence="1">
        <name>Fe(2+)</name>
        <dbReference type="ChEBI" id="CHEBI:29033"/>
    </cofactor>
</comment>
<evidence type="ECO:0000259" key="6">
    <source>
        <dbReference type="PROSITE" id="PS51184"/>
    </source>
</evidence>
<dbReference type="GO" id="GO:0046872">
    <property type="term" value="F:metal ion binding"/>
    <property type="evidence" value="ECO:0007669"/>
    <property type="project" value="UniProtKB-KW"/>
</dbReference>
<dbReference type="SUPFAM" id="SSF51197">
    <property type="entry name" value="Clavaminate synthase-like"/>
    <property type="match status" value="1"/>
</dbReference>
<evidence type="ECO:0000256" key="2">
    <source>
        <dbReference type="ARBA" id="ARBA00022723"/>
    </source>
</evidence>
<dbReference type="Gene3D" id="3.40.366.30">
    <property type="entry name" value="50S ribosomal protein L16 arginine hydroxylase, Chain A, Domain 2"/>
    <property type="match status" value="1"/>
</dbReference>
<evidence type="ECO:0000256" key="3">
    <source>
        <dbReference type="ARBA" id="ARBA00022964"/>
    </source>
</evidence>
<keyword evidence="4" id="KW-0560">Oxidoreductase</keyword>
<evidence type="ECO:0000256" key="5">
    <source>
        <dbReference type="ARBA" id="ARBA00023004"/>
    </source>
</evidence>
<dbReference type="GO" id="GO:0016706">
    <property type="term" value="F:2-oxoglutarate-dependent dioxygenase activity"/>
    <property type="evidence" value="ECO:0007669"/>
    <property type="project" value="TreeGrafter"/>
</dbReference>
<name>A0A3B0Z3S5_9ZZZZ</name>
<dbReference type="PANTHER" id="PTHR13096:SF8">
    <property type="entry name" value="RIBOSOMAL OXYGENASE 1"/>
    <property type="match status" value="1"/>
</dbReference>
<keyword evidence="3" id="KW-0223">Dioxygenase</keyword>